<dbReference type="SUPFAM" id="SSF54427">
    <property type="entry name" value="NTF2-like"/>
    <property type="match status" value="1"/>
</dbReference>
<dbReference type="Pfam" id="PF20409">
    <property type="entry name" value="SnoaL_5"/>
    <property type="match status" value="1"/>
</dbReference>
<keyword evidence="3" id="KW-1185">Reference proteome</keyword>
<name>A0ABT8ACC6_9PROT</name>
<dbReference type="RefSeq" id="WP_290318977.1">
    <property type="nucleotide sequence ID" value="NZ_JAUFPN010000184.1"/>
</dbReference>
<evidence type="ECO:0000259" key="1">
    <source>
        <dbReference type="Pfam" id="PF20409"/>
    </source>
</evidence>
<feature type="domain" description="SnoaL-like" evidence="1">
    <location>
        <begin position="1"/>
        <end position="116"/>
    </location>
</feature>
<dbReference type="Gene3D" id="3.10.450.50">
    <property type="match status" value="1"/>
</dbReference>
<dbReference type="InterPro" id="IPR046860">
    <property type="entry name" value="SnoaL_5"/>
</dbReference>
<organism evidence="2 3">
    <name type="scientific">Paeniroseomonas aquatica</name>
    <dbReference type="NCBI Taxonomy" id="373043"/>
    <lineage>
        <taxon>Bacteria</taxon>
        <taxon>Pseudomonadati</taxon>
        <taxon>Pseudomonadota</taxon>
        <taxon>Alphaproteobacteria</taxon>
        <taxon>Acetobacterales</taxon>
        <taxon>Acetobacteraceae</taxon>
        <taxon>Paeniroseomonas</taxon>
    </lineage>
</organism>
<gene>
    <name evidence="2" type="ORF">QWZ14_21605</name>
</gene>
<dbReference type="InterPro" id="IPR032710">
    <property type="entry name" value="NTF2-like_dom_sf"/>
</dbReference>
<evidence type="ECO:0000313" key="2">
    <source>
        <dbReference type="EMBL" id="MDN3566984.1"/>
    </source>
</evidence>
<sequence>MDTQAIAKEFVTLCQAGQFAEAGERFWADDVVSIEAMGPVPVSTGIAAVRAKSEWWYANHEIHSATAAGPYVNGDQFAVRFNIDVTMRASGQRMAMEEVGLYTLRDGKIVEERFFFGLG</sequence>
<dbReference type="Proteomes" id="UP001529369">
    <property type="component" value="Unassembled WGS sequence"/>
</dbReference>
<evidence type="ECO:0000313" key="3">
    <source>
        <dbReference type="Proteomes" id="UP001529369"/>
    </source>
</evidence>
<proteinExistence type="predicted"/>
<comment type="caution">
    <text evidence="2">The sequence shown here is derived from an EMBL/GenBank/DDBJ whole genome shotgun (WGS) entry which is preliminary data.</text>
</comment>
<protein>
    <submittedName>
        <fullName evidence="2">Nuclear transport factor 2 family protein</fullName>
    </submittedName>
</protein>
<dbReference type="EMBL" id="JAUFPN010000184">
    <property type="protein sequence ID" value="MDN3566984.1"/>
    <property type="molecule type" value="Genomic_DNA"/>
</dbReference>
<accession>A0ABT8ACC6</accession>
<reference evidence="3" key="1">
    <citation type="journal article" date="2019" name="Int. J. Syst. Evol. Microbiol.">
        <title>The Global Catalogue of Microorganisms (GCM) 10K type strain sequencing project: providing services to taxonomists for standard genome sequencing and annotation.</title>
        <authorList>
            <consortium name="The Broad Institute Genomics Platform"/>
            <consortium name="The Broad Institute Genome Sequencing Center for Infectious Disease"/>
            <person name="Wu L."/>
            <person name="Ma J."/>
        </authorList>
    </citation>
    <scope>NUCLEOTIDE SEQUENCE [LARGE SCALE GENOMIC DNA]</scope>
    <source>
        <strain evidence="3">CECT 7131</strain>
    </source>
</reference>